<gene>
    <name evidence="1" type="ORF">CPAG_01847</name>
</gene>
<organism evidence="1 2">
    <name type="scientific">Coccidioides posadasii RMSCC 3488</name>
    <dbReference type="NCBI Taxonomy" id="454284"/>
    <lineage>
        <taxon>Eukaryota</taxon>
        <taxon>Fungi</taxon>
        <taxon>Dikarya</taxon>
        <taxon>Ascomycota</taxon>
        <taxon>Pezizomycotina</taxon>
        <taxon>Eurotiomycetes</taxon>
        <taxon>Eurotiomycetidae</taxon>
        <taxon>Onygenales</taxon>
        <taxon>Onygenaceae</taxon>
        <taxon>Coccidioides</taxon>
    </lineage>
</organism>
<proteinExistence type="predicted"/>
<reference evidence="2" key="3">
    <citation type="journal article" date="2010" name="Genome Res.">
        <title>Population genomic sequencing of Coccidioides fungi reveals recent hybridization and transposon control.</title>
        <authorList>
            <person name="Neafsey D.E."/>
            <person name="Barker B.M."/>
            <person name="Sharpton T.J."/>
            <person name="Stajich J.E."/>
            <person name="Park D.J."/>
            <person name="Whiston E."/>
            <person name="Hung C.-Y."/>
            <person name="McMahan C."/>
            <person name="White J."/>
            <person name="Sykes S."/>
            <person name="Heiman D."/>
            <person name="Young S."/>
            <person name="Zeng Q."/>
            <person name="Abouelleil A."/>
            <person name="Aftuck L."/>
            <person name="Bessette D."/>
            <person name="Brown A."/>
            <person name="FitzGerald M."/>
            <person name="Lui A."/>
            <person name="Macdonald J.P."/>
            <person name="Priest M."/>
            <person name="Orbach M.J."/>
            <person name="Galgiani J.N."/>
            <person name="Kirkland T.N."/>
            <person name="Cole G.T."/>
            <person name="Birren B.W."/>
            <person name="Henn M.R."/>
            <person name="Taylor J.W."/>
            <person name="Rounsley S.D."/>
        </authorList>
    </citation>
    <scope>NUCLEOTIDE SEQUENCE [LARGE SCALE GENOMIC DNA]</scope>
    <source>
        <strain evidence="2">RMSCC 3488</strain>
    </source>
</reference>
<accession>A0A0J6EY45</accession>
<dbReference type="EMBL" id="DS268109">
    <property type="protein sequence ID" value="KMM65496.1"/>
    <property type="molecule type" value="Genomic_DNA"/>
</dbReference>
<reference evidence="1 2" key="1">
    <citation type="submission" date="2007-06" db="EMBL/GenBank/DDBJ databases">
        <title>The Genome Sequence of Coccidioides posadasii RMSCC_3488.</title>
        <authorList>
            <consortium name="Coccidioides Genome Resources Consortium"/>
            <consortium name="The Broad Institute Genome Sequencing Platform"/>
            <person name="Henn M.R."/>
            <person name="Sykes S."/>
            <person name="Young S."/>
            <person name="Jaffe D."/>
            <person name="Berlin A."/>
            <person name="Alvarez P."/>
            <person name="Butler J."/>
            <person name="Gnerre S."/>
            <person name="Grabherr M."/>
            <person name="Mauceli E."/>
            <person name="Brockman W."/>
            <person name="Kodira C."/>
            <person name="Alvarado L."/>
            <person name="Zeng Q."/>
            <person name="Crawford M."/>
            <person name="Antoine C."/>
            <person name="Devon K."/>
            <person name="Galgiani J."/>
            <person name="Orsborn K."/>
            <person name="Lewis M.L."/>
            <person name="Nusbaum C."/>
            <person name="Galagan J."/>
            <person name="Birren B."/>
        </authorList>
    </citation>
    <scope>NUCLEOTIDE SEQUENCE [LARGE SCALE GENOMIC DNA]</scope>
    <source>
        <strain evidence="1 2">RMSCC 3488</strain>
    </source>
</reference>
<reference evidence="2" key="2">
    <citation type="journal article" date="2009" name="Genome Res.">
        <title>Comparative genomic analyses of the human fungal pathogens Coccidioides and their relatives.</title>
        <authorList>
            <person name="Sharpton T.J."/>
            <person name="Stajich J.E."/>
            <person name="Rounsley S.D."/>
            <person name="Gardner M.J."/>
            <person name="Wortman J.R."/>
            <person name="Jordar V.S."/>
            <person name="Maiti R."/>
            <person name="Kodira C.D."/>
            <person name="Neafsey D.E."/>
            <person name="Zeng Q."/>
            <person name="Hung C.-Y."/>
            <person name="McMahan C."/>
            <person name="Muszewska A."/>
            <person name="Grynberg M."/>
            <person name="Mandel M.A."/>
            <person name="Kellner E.M."/>
            <person name="Barker B.M."/>
            <person name="Galgiani J.N."/>
            <person name="Orbach M.J."/>
            <person name="Kirkland T.N."/>
            <person name="Cole G.T."/>
            <person name="Henn M.R."/>
            <person name="Birren B.W."/>
            <person name="Taylor J.W."/>
        </authorList>
    </citation>
    <scope>NUCLEOTIDE SEQUENCE [LARGE SCALE GENOMIC DNA]</scope>
    <source>
        <strain evidence="2">RMSCC 3488</strain>
    </source>
</reference>
<dbReference type="VEuPathDB" id="FungiDB:CPAG_01847"/>
<dbReference type="Proteomes" id="UP000054567">
    <property type="component" value="Unassembled WGS sequence"/>
</dbReference>
<evidence type="ECO:0000313" key="1">
    <source>
        <dbReference type="EMBL" id="KMM65496.1"/>
    </source>
</evidence>
<evidence type="ECO:0000313" key="2">
    <source>
        <dbReference type="Proteomes" id="UP000054567"/>
    </source>
</evidence>
<sequence length="59" mass="6872">MLYYTFSWRSVIHRSTHFHKVLSAMNAALAALSPEKLGLLYREDHCEIRVNFFATVKSN</sequence>
<dbReference type="EMBL" id="DS268109">
    <property type="protein sequence ID" value="KMM65497.1"/>
    <property type="molecule type" value="Genomic_DNA"/>
</dbReference>
<protein>
    <submittedName>
        <fullName evidence="1">Uncharacterized protein</fullName>
    </submittedName>
</protein>
<name>A0A0J6EY45_COCPO</name>
<dbReference type="AlphaFoldDB" id="A0A0J6EY45"/>